<keyword evidence="1" id="KW-1133">Transmembrane helix</keyword>
<evidence type="ECO:0000313" key="3">
    <source>
        <dbReference type="Proteomes" id="UP000317894"/>
    </source>
</evidence>
<gene>
    <name evidence="2" type="ORF">FMM06_04890</name>
</gene>
<evidence type="ECO:0000313" key="2">
    <source>
        <dbReference type="EMBL" id="TRW17498.1"/>
    </source>
</evidence>
<feature type="transmembrane region" description="Helical" evidence="1">
    <location>
        <begin position="294"/>
        <end position="319"/>
    </location>
</feature>
<evidence type="ECO:0000256" key="1">
    <source>
        <dbReference type="SAM" id="Phobius"/>
    </source>
</evidence>
<protein>
    <submittedName>
        <fullName evidence="2">CDP-alcohol phosphatidyltransferase family protein</fullName>
    </submittedName>
</protein>
<keyword evidence="3" id="KW-1185">Reference proteome</keyword>
<dbReference type="GO" id="GO:0008654">
    <property type="term" value="P:phospholipid biosynthetic process"/>
    <property type="evidence" value="ECO:0007669"/>
    <property type="project" value="InterPro"/>
</dbReference>
<comment type="caution">
    <text evidence="2">The sequence shown here is derived from an EMBL/GenBank/DDBJ whole genome shotgun (WGS) entry which is preliminary data.</text>
</comment>
<reference evidence="2 3" key="1">
    <citation type="submission" date="2019-07" db="EMBL/GenBank/DDBJ databases">
        <title>Novel species isolated from glacier.</title>
        <authorList>
            <person name="Liu Q."/>
            <person name="Xin Y.-H."/>
        </authorList>
    </citation>
    <scope>NUCLEOTIDE SEQUENCE [LARGE SCALE GENOMIC DNA]</scope>
    <source>
        <strain evidence="2 3">LB1R16</strain>
    </source>
</reference>
<dbReference type="GO" id="GO:0016780">
    <property type="term" value="F:phosphotransferase activity, for other substituted phosphate groups"/>
    <property type="evidence" value="ECO:0007669"/>
    <property type="project" value="InterPro"/>
</dbReference>
<feature type="transmembrane region" description="Helical" evidence="1">
    <location>
        <begin position="355"/>
        <end position="385"/>
    </location>
</feature>
<feature type="transmembrane region" description="Helical" evidence="1">
    <location>
        <begin position="227"/>
        <end position="254"/>
    </location>
</feature>
<keyword evidence="2" id="KW-0808">Transferase</keyword>
<dbReference type="InterPro" id="IPR000462">
    <property type="entry name" value="CDP-OH_P_trans"/>
</dbReference>
<sequence length="422" mass="44956">MPLIALLAAAPEVPLSAPLTVVGRPVLDRQVRQARHAGAQRVLVLGGPSGFGEAVPGPGAAAALIGDDDMVLMLAPGLVADERIVAAVIAAAPALATWPDRGVERIDAGAMAAGVAVYPGALVRRVIAELGEWDLNSTLLRAALGEGLARVDLAALPLYAPARRREVPMTWAVPATSEEAAQATTTVIKAAQKGCLDWPARFVHPPIEDGLVRLLGPTPITPNMVTLFVAALSLVAGVAFAYGWLWTGLILALISGPLDGVDGKLARSRIEFSKWGDLEHVLDKIAEYGWYSALAGHFAVTMGHAPWLVAALIILFALAEALGGEFFRRFTGAQLDDAGDFERRFRLVSGRRNTFFWTLVPFAAFGAWYAGFVVIAVYAVVTFFIMQYSLYRRLAEYGQAHSETVAANFAASAYDFLPGGKR</sequence>
<dbReference type="GO" id="GO:0016020">
    <property type="term" value="C:membrane"/>
    <property type="evidence" value="ECO:0007669"/>
    <property type="project" value="InterPro"/>
</dbReference>
<accession>A0A552UGZ1</accession>
<organism evidence="2 3">
    <name type="scientific">Glacieibacterium frigidum</name>
    <dbReference type="NCBI Taxonomy" id="2593303"/>
    <lineage>
        <taxon>Bacteria</taxon>
        <taxon>Pseudomonadati</taxon>
        <taxon>Pseudomonadota</taxon>
        <taxon>Alphaproteobacteria</taxon>
        <taxon>Sphingomonadales</taxon>
        <taxon>Sphingosinicellaceae</taxon>
        <taxon>Glacieibacterium</taxon>
    </lineage>
</organism>
<dbReference type="AlphaFoldDB" id="A0A552UGZ1"/>
<proteinExistence type="predicted"/>
<dbReference type="EMBL" id="VJWA01000001">
    <property type="protein sequence ID" value="TRW17498.1"/>
    <property type="molecule type" value="Genomic_DNA"/>
</dbReference>
<dbReference type="Gene3D" id="1.20.120.1760">
    <property type="match status" value="1"/>
</dbReference>
<dbReference type="OrthoDB" id="8477220at2"/>
<dbReference type="Pfam" id="PF01066">
    <property type="entry name" value="CDP-OH_P_transf"/>
    <property type="match status" value="1"/>
</dbReference>
<dbReference type="RefSeq" id="WP_143555043.1">
    <property type="nucleotide sequence ID" value="NZ_VJWA01000001.1"/>
</dbReference>
<dbReference type="InterPro" id="IPR043130">
    <property type="entry name" value="CDP-OH_PTrfase_TM_dom"/>
</dbReference>
<keyword evidence="1" id="KW-0472">Membrane</keyword>
<keyword evidence="1" id="KW-0812">Transmembrane</keyword>
<dbReference type="Proteomes" id="UP000317894">
    <property type="component" value="Unassembled WGS sequence"/>
</dbReference>
<name>A0A552UGZ1_9SPHN</name>